<keyword evidence="1" id="KW-1133">Transmembrane helix</keyword>
<dbReference type="PATRIC" id="fig|1254439.12.peg.450"/>
<keyword evidence="1" id="KW-0812">Transmembrane</keyword>
<dbReference type="Proteomes" id="UP000011835">
    <property type="component" value="Chromosome"/>
</dbReference>
<dbReference type="AlphaFoldDB" id="M4RB72"/>
<keyword evidence="3" id="KW-1185">Reference proteome</keyword>
<proteinExistence type="predicted"/>
<dbReference type="KEGG" id="btp:D805_0449"/>
<feature type="transmembrane region" description="Helical" evidence="1">
    <location>
        <begin position="34"/>
        <end position="53"/>
    </location>
</feature>
<accession>M4RB72</accession>
<gene>
    <name evidence="2" type="ORF">D805_0449</name>
</gene>
<evidence type="ECO:0000256" key="1">
    <source>
        <dbReference type="SAM" id="Phobius"/>
    </source>
</evidence>
<name>M4RB72_9BIFI</name>
<reference evidence="2 3" key="1">
    <citation type="journal article" date="2013" name="Genome Announc.">
        <title>Complete Genome Sequence of the Probiotic Bifidobacterium thermophilum Strain RBL67.</title>
        <authorList>
            <person name="Jans C."/>
            <person name="Lacroix C."/>
            <person name="Follador R."/>
            <person name="Stevens M.J."/>
        </authorList>
    </citation>
    <scope>NUCLEOTIDE SEQUENCE [LARGE SCALE GENOMIC DNA]</scope>
    <source>
        <strain evidence="2 3">RBL67</strain>
    </source>
</reference>
<evidence type="ECO:0000313" key="3">
    <source>
        <dbReference type="Proteomes" id="UP000011835"/>
    </source>
</evidence>
<evidence type="ECO:0000313" key="2">
    <source>
        <dbReference type="EMBL" id="AGH40716.1"/>
    </source>
</evidence>
<sequence length="86" mass="9378">MKALPCIAFPVFRSPVSAVATGTEASLDARLLSVFRLSNPCGWLLCCLIFWTFPGWWVKGLTAVVPMVPLAFCVLPSFAFRGVCLL</sequence>
<dbReference type="HOGENOM" id="CLU_2491607_0_0_11"/>
<protein>
    <submittedName>
        <fullName evidence="2">Uncharacterized protein</fullName>
    </submittedName>
</protein>
<dbReference type="EMBL" id="CP004346">
    <property type="protein sequence ID" value="AGH40716.1"/>
    <property type="molecule type" value="Genomic_DNA"/>
</dbReference>
<organism evidence="2 3">
    <name type="scientific">Bifidobacterium thermophilum RBL67</name>
    <dbReference type="NCBI Taxonomy" id="1254439"/>
    <lineage>
        <taxon>Bacteria</taxon>
        <taxon>Bacillati</taxon>
        <taxon>Actinomycetota</taxon>
        <taxon>Actinomycetes</taxon>
        <taxon>Bifidobacteriales</taxon>
        <taxon>Bifidobacteriaceae</taxon>
        <taxon>Bifidobacterium</taxon>
    </lineage>
</organism>
<keyword evidence="1" id="KW-0472">Membrane</keyword>
<feature type="transmembrane region" description="Helical" evidence="1">
    <location>
        <begin position="60"/>
        <end position="80"/>
    </location>
</feature>